<dbReference type="SUPFAM" id="SSF46785">
    <property type="entry name" value="Winged helix' DNA-binding domain"/>
    <property type="match status" value="1"/>
</dbReference>
<name>A0A4R2P019_9BACL</name>
<protein>
    <recommendedName>
        <fullName evidence="3">Transcriptional regulator</fullName>
    </recommendedName>
</protein>
<dbReference type="OrthoDB" id="4986073at2"/>
<accession>A0A4R2P019</accession>
<organism evidence="1 2">
    <name type="scientific">Scopulibacillus darangshiensis</name>
    <dbReference type="NCBI Taxonomy" id="442528"/>
    <lineage>
        <taxon>Bacteria</taxon>
        <taxon>Bacillati</taxon>
        <taxon>Bacillota</taxon>
        <taxon>Bacilli</taxon>
        <taxon>Bacillales</taxon>
        <taxon>Sporolactobacillaceae</taxon>
        <taxon>Scopulibacillus</taxon>
    </lineage>
</organism>
<sequence>MNVKVGILAADDSMNIILSVMASYQNFECVPIVYWMEDDVMDLVRQHNDKVDMWLFSGQVPYAITKNSMETDKPLFYIPHIGASLYKTLLQIAYKKRIPIENLSFDTFHPDELKRLFTETGLNVESFYLKSYKGPIDATELASYHEELFKQGKTKAAVTCLRSAQLELEKIGVPVYRVLPASSTIESVVSMMEKTEEMQLVRKSQIAVQMLELDPYSNLSKGSFSTDDLHNAEMKIWDKLYRYTKEIEGSLKHAGPGRYVIYTTRGVLQDLTNHFTTIPNLEDLEGPINKKVTCGIGIGKTAYEAEIHAGNALLHAREQKKGIWMVMFDDKTVRGPLGKQEQIEFGLHSQRLQEISEKTSLSIPTLTKLDSIVKKLGRNEINAHELAQYMQILPRSARRILTKLEEKGLAVLSGEETLSPRGRPRKIYRIQL</sequence>
<dbReference type="RefSeq" id="WP_132746470.1">
    <property type="nucleotide sequence ID" value="NZ_SLXK01000017.1"/>
</dbReference>
<dbReference type="InterPro" id="IPR036390">
    <property type="entry name" value="WH_DNA-bd_sf"/>
</dbReference>
<reference evidence="1 2" key="1">
    <citation type="submission" date="2019-03" db="EMBL/GenBank/DDBJ databases">
        <title>Genomic Encyclopedia of Type Strains, Phase IV (KMG-IV): sequencing the most valuable type-strain genomes for metagenomic binning, comparative biology and taxonomic classification.</title>
        <authorList>
            <person name="Goeker M."/>
        </authorList>
    </citation>
    <scope>NUCLEOTIDE SEQUENCE [LARGE SCALE GENOMIC DNA]</scope>
    <source>
        <strain evidence="1 2">DSM 19377</strain>
    </source>
</reference>
<evidence type="ECO:0008006" key="3">
    <source>
        <dbReference type="Google" id="ProtNLM"/>
    </source>
</evidence>
<gene>
    <name evidence="1" type="ORF">EV207_11734</name>
</gene>
<dbReference type="Gene3D" id="3.30.70.270">
    <property type="match status" value="1"/>
</dbReference>
<comment type="caution">
    <text evidence="1">The sequence shown here is derived from an EMBL/GenBank/DDBJ whole genome shotgun (WGS) entry which is preliminary data.</text>
</comment>
<dbReference type="AlphaFoldDB" id="A0A4R2P019"/>
<dbReference type="InterPro" id="IPR043128">
    <property type="entry name" value="Rev_trsase/Diguanyl_cyclase"/>
</dbReference>
<proteinExistence type="predicted"/>
<evidence type="ECO:0000313" key="2">
    <source>
        <dbReference type="Proteomes" id="UP000295416"/>
    </source>
</evidence>
<dbReference type="Proteomes" id="UP000295416">
    <property type="component" value="Unassembled WGS sequence"/>
</dbReference>
<dbReference type="EMBL" id="SLXK01000017">
    <property type="protein sequence ID" value="TCP27807.1"/>
    <property type="molecule type" value="Genomic_DNA"/>
</dbReference>
<keyword evidence="2" id="KW-1185">Reference proteome</keyword>
<evidence type="ECO:0000313" key="1">
    <source>
        <dbReference type="EMBL" id="TCP27807.1"/>
    </source>
</evidence>